<keyword evidence="11" id="KW-1015">Disulfide bond</keyword>
<keyword evidence="3" id="KW-1003">Cell membrane</keyword>
<feature type="signal peptide" evidence="14">
    <location>
        <begin position="1"/>
        <end position="20"/>
    </location>
</feature>
<keyword evidence="7" id="KW-0677">Repeat</keyword>
<reference evidence="17" key="1">
    <citation type="submission" date="2025-08" db="UniProtKB">
        <authorList>
            <consortium name="RefSeq"/>
        </authorList>
    </citation>
    <scope>IDENTIFICATION</scope>
</reference>
<dbReference type="InterPro" id="IPR032675">
    <property type="entry name" value="LRR_dom_sf"/>
</dbReference>
<keyword evidence="9" id="KW-0406">Ion transport</keyword>
<keyword evidence="2" id="KW-0813">Transport</keyword>
<dbReference type="FunFam" id="3.80.10.10:FF:000015">
    <property type="entry name" value="Leucine rich repeat containing 38"/>
    <property type="match status" value="1"/>
</dbReference>
<accession>A0A1S3ACL7</accession>
<evidence type="ECO:0000256" key="10">
    <source>
        <dbReference type="ARBA" id="ARBA00023136"/>
    </source>
</evidence>
<dbReference type="SMART" id="SM00369">
    <property type="entry name" value="LRR_TYP"/>
    <property type="match status" value="4"/>
</dbReference>
<dbReference type="OrthoDB" id="4691307at2759"/>
<evidence type="ECO:0000256" key="5">
    <source>
        <dbReference type="ARBA" id="ARBA00022692"/>
    </source>
</evidence>
<keyword evidence="4" id="KW-0433">Leucine-rich repeat</keyword>
<dbReference type="AlphaFoldDB" id="A0A1S3ACL7"/>
<evidence type="ECO:0000256" key="7">
    <source>
        <dbReference type="ARBA" id="ARBA00022737"/>
    </source>
</evidence>
<evidence type="ECO:0000256" key="9">
    <source>
        <dbReference type="ARBA" id="ARBA00023065"/>
    </source>
</evidence>
<dbReference type="SUPFAM" id="SSF52058">
    <property type="entry name" value="L domain-like"/>
    <property type="match status" value="1"/>
</dbReference>
<evidence type="ECO:0000256" key="14">
    <source>
        <dbReference type="SAM" id="SignalP"/>
    </source>
</evidence>
<evidence type="ECO:0000256" key="6">
    <source>
        <dbReference type="ARBA" id="ARBA00022729"/>
    </source>
</evidence>
<keyword evidence="6 14" id="KW-0732">Signal</keyword>
<evidence type="ECO:0000256" key="11">
    <source>
        <dbReference type="ARBA" id="ARBA00023157"/>
    </source>
</evidence>
<proteinExistence type="predicted"/>
<evidence type="ECO:0000313" key="17">
    <source>
        <dbReference type="RefSeq" id="XP_007532802.1"/>
    </source>
</evidence>
<keyword evidence="16" id="KW-1185">Reference proteome</keyword>
<dbReference type="FunCoup" id="A0A1S3ACL7">
    <property type="interactions" value="51"/>
</dbReference>
<name>A0A1S3ACL7_ERIEU</name>
<protein>
    <submittedName>
        <fullName evidence="17">Leucine-rich repeat-containing protein 52-like</fullName>
    </submittedName>
</protein>
<gene>
    <name evidence="17" type="primary">LOC103122149</name>
</gene>
<evidence type="ECO:0000256" key="4">
    <source>
        <dbReference type="ARBA" id="ARBA00022614"/>
    </source>
</evidence>
<dbReference type="Gene3D" id="3.80.10.10">
    <property type="entry name" value="Ribonuclease Inhibitor"/>
    <property type="match status" value="2"/>
</dbReference>
<dbReference type="GO" id="GO:0071805">
    <property type="term" value="P:potassium ion transmembrane transport"/>
    <property type="evidence" value="ECO:0007669"/>
    <property type="project" value="UniProtKB-ARBA"/>
</dbReference>
<sequence>MLYLSLSWLLLVLELGLVLGSKCPTSCQCLAQEVLCSGAGLTEYPDNLPLDTRRLSLAHNNLTVLPSLELGLLRDLVFLDCSHNQLKEVLESTFAGLIRLLNLDLSCNQLTVVGPGTFSPLHGLLQLNLSHNPQLQTLPPNAFGNDSALQLLDLRHAGLHRLDRTSFSGLSALNTLYLSGNPWSCNCSLLDFTIFLLVKHHSYPDELNATCSEPVEMAGWPIAEAGNPLRYLCLTNLNVLDYLFLFLIGFCIFVGGTLAAWMTGVCAVLYQRALHTAEEEDEEEHLWNHSRMQAGHDSFPHFI</sequence>
<evidence type="ECO:0000256" key="12">
    <source>
        <dbReference type="ARBA" id="ARBA00023303"/>
    </source>
</evidence>
<keyword evidence="10 13" id="KW-0472">Membrane</keyword>
<dbReference type="InParanoid" id="A0A1S3ACL7"/>
<dbReference type="GeneID" id="103122149"/>
<dbReference type="InterPro" id="IPR001611">
    <property type="entry name" value="Leu-rich_rpt"/>
</dbReference>
<dbReference type="PANTHER" id="PTHR24369:SF213">
    <property type="entry name" value="INSULIN LIKE GROWTH FACTOR BINDING PROTEIN ACID LABILE SUBUNIT"/>
    <property type="match status" value="1"/>
</dbReference>
<keyword evidence="8 13" id="KW-1133">Transmembrane helix</keyword>
<dbReference type="Proteomes" id="UP001652624">
    <property type="component" value="Chromosome 3"/>
</dbReference>
<feature type="transmembrane region" description="Helical" evidence="13">
    <location>
        <begin position="242"/>
        <end position="270"/>
    </location>
</feature>
<dbReference type="GO" id="GO:0005886">
    <property type="term" value="C:plasma membrane"/>
    <property type="evidence" value="ECO:0007669"/>
    <property type="project" value="UniProtKB-SubCell"/>
</dbReference>
<evidence type="ECO:0000313" key="16">
    <source>
        <dbReference type="Proteomes" id="UP001652624"/>
    </source>
</evidence>
<dbReference type="Pfam" id="PF13855">
    <property type="entry name" value="LRR_8"/>
    <property type="match status" value="2"/>
</dbReference>
<dbReference type="InterPro" id="IPR050541">
    <property type="entry name" value="LRR_TM_domain-containing"/>
</dbReference>
<dbReference type="eggNOG" id="KOG0619">
    <property type="taxonomic scope" value="Eukaryota"/>
</dbReference>
<keyword evidence="12" id="KW-0407">Ion channel</keyword>
<evidence type="ECO:0000259" key="15">
    <source>
        <dbReference type="SMART" id="SM00013"/>
    </source>
</evidence>
<evidence type="ECO:0000256" key="2">
    <source>
        <dbReference type="ARBA" id="ARBA00022448"/>
    </source>
</evidence>
<feature type="domain" description="LRRNT" evidence="15">
    <location>
        <begin position="22"/>
        <end position="54"/>
    </location>
</feature>
<evidence type="ECO:0000256" key="3">
    <source>
        <dbReference type="ARBA" id="ARBA00022475"/>
    </source>
</evidence>
<dbReference type="InterPro" id="IPR000372">
    <property type="entry name" value="LRRNT"/>
</dbReference>
<evidence type="ECO:0000256" key="1">
    <source>
        <dbReference type="ARBA" id="ARBA00004162"/>
    </source>
</evidence>
<organism evidence="16 17">
    <name type="scientific">Erinaceus europaeus</name>
    <name type="common">Western European hedgehog</name>
    <dbReference type="NCBI Taxonomy" id="9365"/>
    <lineage>
        <taxon>Eukaryota</taxon>
        <taxon>Metazoa</taxon>
        <taxon>Chordata</taxon>
        <taxon>Craniata</taxon>
        <taxon>Vertebrata</taxon>
        <taxon>Euteleostomi</taxon>
        <taxon>Mammalia</taxon>
        <taxon>Eutheria</taxon>
        <taxon>Laurasiatheria</taxon>
        <taxon>Eulipotyphla</taxon>
        <taxon>Erinaceidae</taxon>
        <taxon>Erinaceinae</taxon>
        <taxon>Erinaceus</taxon>
    </lineage>
</organism>
<dbReference type="PANTHER" id="PTHR24369">
    <property type="entry name" value="ANTIGEN BSP, PUTATIVE-RELATED"/>
    <property type="match status" value="1"/>
</dbReference>
<dbReference type="InterPro" id="IPR003591">
    <property type="entry name" value="Leu-rich_rpt_typical-subtyp"/>
</dbReference>
<comment type="subcellular location">
    <subcellularLocation>
        <location evidence="1">Cell membrane</location>
        <topology evidence="1">Single-pass membrane protein</topology>
    </subcellularLocation>
</comment>
<evidence type="ECO:0000256" key="8">
    <source>
        <dbReference type="ARBA" id="ARBA00022989"/>
    </source>
</evidence>
<evidence type="ECO:0000256" key="13">
    <source>
        <dbReference type="SAM" id="Phobius"/>
    </source>
</evidence>
<dbReference type="RefSeq" id="XP_007532802.1">
    <property type="nucleotide sequence ID" value="XM_007532740.2"/>
</dbReference>
<feature type="chain" id="PRO_5010237224" evidence="14">
    <location>
        <begin position="21"/>
        <end position="303"/>
    </location>
</feature>
<keyword evidence="5 13" id="KW-0812">Transmembrane</keyword>
<dbReference type="SMART" id="SM00013">
    <property type="entry name" value="LRRNT"/>
    <property type="match status" value="1"/>
</dbReference>